<gene>
    <name evidence="2" type="ORF">GCM10009030_09230</name>
</gene>
<evidence type="ECO:0000313" key="3">
    <source>
        <dbReference type="Proteomes" id="UP000605784"/>
    </source>
</evidence>
<dbReference type="EMBL" id="BMOU01000001">
    <property type="protein sequence ID" value="GGN88963.1"/>
    <property type="molecule type" value="Genomic_DNA"/>
</dbReference>
<protein>
    <recommendedName>
        <fullName evidence="1">DUF7836 domain-containing protein</fullName>
    </recommendedName>
</protein>
<evidence type="ECO:0000259" key="1">
    <source>
        <dbReference type="Pfam" id="PF25206"/>
    </source>
</evidence>
<dbReference type="Proteomes" id="UP000605784">
    <property type="component" value="Unassembled WGS sequence"/>
</dbReference>
<dbReference type="RefSeq" id="WP_188994988.1">
    <property type="nucleotide sequence ID" value="NZ_BMOU01000001.1"/>
</dbReference>
<reference evidence="2" key="1">
    <citation type="journal article" date="2014" name="Int. J. Syst. Evol. Microbiol.">
        <title>Complete genome sequence of Corynebacterium casei LMG S-19264T (=DSM 44701T), isolated from a smear-ripened cheese.</title>
        <authorList>
            <consortium name="US DOE Joint Genome Institute (JGI-PGF)"/>
            <person name="Walter F."/>
            <person name="Albersmeier A."/>
            <person name="Kalinowski J."/>
            <person name="Ruckert C."/>
        </authorList>
    </citation>
    <scope>NUCLEOTIDE SEQUENCE</scope>
    <source>
        <strain evidence="2">JCM 17820</strain>
    </source>
</reference>
<keyword evidence="3" id="KW-1185">Reference proteome</keyword>
<sequence>MQEAWVQLQCPDCEENWEANVADLSSPDTTFACKDCGHERRLAEFMKTARDLEVLEQFE</sequence>
<dbReference type="Pfam" id="PF25206">
    <property type="entry name" value="DUF7836"/>
    <property type="match status" value="1"/>
</dbReference>
<dbReference type="InterPro" id="IPR057158">
    <property type="entry name" value="DUF7836"/>
</dbReference>
<proteinExistence type="predicted"/>
<accession>A0A830GJV8</accession>
<organism evidence="2 3">
    <name type="scientific">Haloarcula pellucida</name>
    <dbReference type="NCBI Taxonomy" id="1427151"/>
    <lineage>
        <taxon>Archaea</taxon>
        <taxon>Methanobacteriati</taxon>
        <taxon>Methanobacteriota</taxon>
        <taxon>Stenosarchaea group</taxon>
        <taxon>Halobacteria</taxon>
        <taxon>Halobacteriales</taxon>
        <taxon>Haloarculaceae</taxon>
        <taxon>Haloarcula</taxon>
    </lineage>
</organism>
<reference evidence="2" key="2">
    <citation type="submission" date="2020-09" db="EMBL/GenBank/DDBJ databases">
        <authorList>
            <person name="Sun Q."/>
            <person name="Ohkuma M."/>
        </authorList>
    </citation>
    <scope>NUCLEOTIDE SEQUENCE</scope>
    <source>
        <strain evidence="2">JCM 17820</strain>
    </source>
</reference>
<name>A0A830GJV8_9EURY</name>
<comment type="caution">
    <text evidence="2">The sequence shown here is derived from an EMBL/GenBank/DDBJ whole genome shotgun (WGS) entry which is preliminary data.</text>
</comment>
<dbReference type="AlphaFoldDB" id="A0A830GJV8"/>
<feature type="domain" description="DUF7836" evidence="1">
    <location>
        <begin position="1"/>
        <end position="59"/>
    </location>
</feature>
<evidence type="ECO:0000313" key="2">
    <source>
        <dbReference type="EMBL" id="GGN88963.1"/>
    </source>
</evidence>